<dbReference type="Proteomes" id="UP000807370">
    <property type="component" value="Unassembled WGS sequence"/>
</dbReference>
<name>A0ABS0PU31_9BRAD</name>
<organism evidence="1 2">
    <name type="scientific">Bradyrhizobium agreste</name>
    <dbReference type="NCBI Taxonomy" id="2751811"/>
    <lineage>
        <taxon>Bacteria</taxon>
        <taxon>Pseudomonadati</taxon>
        <taxon>Pseudomonadota</taxon>
        <taxon>Alphaproteobacteria</taxon>
        <taxon>Hyphomicrobiales</taxon>
        <taxon>Nitrobacteraceae</taxon>
        <taxon>Bradyrhizobium</taxon>
    </lineage>
</organism>
<dbReference type="RefSeq" id="WP_197961874.1">
    <property type="nucleotide sequence ID" value="NZ_JACCHP010000016.1"/>
</dbReference>
<proteinExistence type="predicted"/>
<dbReference type="EMBL" id="JACCHP010000016">
    <property type="protein sequence ID" value="MBH5400708.1"/>
    <property type="molecule type" value="Genomic_DNA"/>
</dbReference>
<keyword evidence="2" id="KW-1185">Reference proteome</keyword>
<evidence type="ECO:0000313" key="1">
    <source>
        <dbReference type="EMBL" id="MBH5400708.1"/>
    </source>
</evidence>
<reference evidence="1 2" key="1">
    <citation type="submission" date="2020-07" db="EMBL/GenBank/DDBJ databases">
        <title>Bradyrhizobium diversity isolated from nodules of indigenous legumes of Western Australia.</title>
        <authorList>
            <person name="Klepa M.S."/>
        </authorList>
    </citation>
    <scope>NUCLEOTIDE SEQUENCE [LARGE SCALE GENOMIC DNA]</scope>
    <source>
        <strain evidence="1 2">CNPSo 4010</strain>
    </source>
</reference>
<sequence>MVLIDPYYAKKINGEIFDRECPLLPDHPGWFKASANPTANCSVTVLLRLRASAAFRGGAINGQQRADWRRHHSLQRRLEIEPELTVSPPSDHGPLA</sequence>
<evidence type="ECO:0000313" key="2">
    <source>
        <dbReference type="Proteomes" id="UP000807370"/>
    </source>
</evidence>
<comment type="caution">
    <text evidence="1">The sequence shown here is derived from an EMBL/GenBank/DDBJ whole genome shotgun (WGS) entry which is preliminary data.</text>
</comment>
<accession>A0ABS0PU31</accession>
<protein>
    <submittedName>
        <fullName evidence="1">Uncharacterized protein</fullName>
    </submittedName>
</protein>
<gene>
    <name evidence="1" type="ORF">HZZ13_23390</name>
</gene>